<proteinExistence type="predicted"/>
<reference evidence="1" key="1">
    <citation type="journal article" date="2023" name="G3 (Bethesda)">
        <title>A reference genome for the long-term kleptoplast-retaining sea slug Elysia crispata morphotype clarki.</title>
        <authorList>
            <person name="Eastman K.E."/>
            <person name="Pendleton A.L."/>
            <person name="Shaikh M.A."/>
            <person name="Suttiyut T."/>
            <person name="Ogas R."/>
            <person name="Tomko P."/>
            <person name="Gavelis G."/>
            <person name="Widhalm J.R."/>
            <person name="Wisecaver J.H."/>
        </authorList>
    </citation>
    <scope>NUCLEOTIDE SEQUENCE</scope>
    <source>
        <strain evidence="1">ECLA1</strain>
    </source>
</reference>
<accession>A0AAE0Z424</accession>
<evidence type="ECO:0000313" key="2">
    <source>
        <dbReference type="Proteomes" id="UP001283361"/>
    </source>
</evidence>
<protein>
    <submittedName>
        <fullName evidence="1">Uncharacterized protein</fullName>
    </submittedName>
</protein>
<sequence>MLAGFLGETKFKTRRDGTSYHLGKLTSTRSLRAFNSESGLTVEIKEGGIRTKRSSSLTSLSLVYQLATTGLRTRAIRVTTTISHETKLYRMNLLDNPTTLKLVHNLACGEGPSRLGHLQIDSERRAGFTRGQITIMQVSIFTQPHRGSSKECLNLLPHSQNRERRYGYPKSKTLTSETLWLSNASNTGFRDIMVIQRVKHWLQRRYGYPKSKTLTLETLWLSIESNTGFRNVMVIQCVKHWLQRRYGYPKSQTLTSETLWLSKESNTDFRDIMVIQRVKH</sequence>
<evidence type="ECO:0000313" key="1">
    <source>
        <dbReference type="EMBL" id="KAK3762408.1"/>
    </source>
</evidence>
<gene>
    <name evidence="1" type="ORF">RRG08_065193</name>
</gene>
<dbReference type="Proteomes" id="UP001283361">
    <property type="component" value="Unassembled WGS sequence"/>
</dbReference>
<dbReference type="AlphaFoldDB" id="A0AAE0Z424"/>
<keyword evidence="2" id="KW-1185">Reference proteome</keyword>
<organism evidence="1 2">
    <name type="scientific">Elysia crispata</name>
    <name type="common">lettuce slug</name>
    <dbReference type="NCBI Taxonomy" id="231223"/>
    <lineage>
        <taxon>Eukaryota</taxon>
        <taxon>Metazoa</taxon>
        <taxon>Spiralia</taxon>
        <taxon>Lophotrochozoa</taxon>
        <taxon>Mollusca</taxon>
        <taxon>Gastropoda</taxon>
        <taxon>Heterobranchia</taxon>
        <taxon>Euthyneura</taxon>
        <taxon>Panpulmonata</taxon>
        <taxon>Sacoglossa</taxon>
        <taxon>Placobranchoidea</taxon>
        <taxon>Plakobranchidae</taxon>
        <taxon>Elysia</taxon>
    </lineage>
</organism>
<name>A0AAE0Z424_9GAST</name>
<dbReference type="EMBL" id="JAWDGP010004712">
    <property type="protein sequence ID" value="KAK3762408.1"/>
    <property type="molecule type" value="Genomic_DNA"/>
</dbReference>
<comment type="caution">
    <text evidence="1">The sequence shown here is derived from an EMBL/GenBank/DDBJ whole genome shotgun (WGS) entry which is preliminary data.</text>
</comment>